<dbReference type="RefSeq" id="WP_225978553.1">
    <property type="nucleotide sequence ID" value="NZ_BJFL01000022.1"/>
</dbReference>
<comment type="caution">
    <text evidence="1">The sequence shown here is derived from an EMBL/GenBank/DDBJ whole genome shotgun (WGS) entry which is preliminary data.</text>
</comment>
<dbReference type="SUPFAM" id="SSF53335">
    <property type="entry name" value="S-adenosyl-L-methionine-dependent methyltransferases"/>
    <property type="match status" value="1"/>
</dbReference>
<reference evidence="2" key="1">
    <citation type="submission" date="2019-04" db="EMBL/GenBank/DDBJ databases">
        <title>Draft genome sequence of Pseudonocardiaceae bacterium SL3-2-4.</title>
        <authorList>
            <person name="Ningsih F."/>
            <person name="Yokota A."/>
            <person name="Sakai Y."/>
            <person name="Nanatani K."/>
            <person name="Yabe S."/>
            <person name="Oetari A."/>
            <person name="Sjamsuridzal W."/>
        </authorList>
    </citation>
    <scope>NUCLEOTIDE SEQUENCE [LARGE SCALE GENOMIC DNA]</scope>
    <source>
        <strain evidence="2">SL3-2-4</strain>
    </source>
</reference>
<dbReference type="Proteomes" id="UP000298860">
    <property type="component" value="Unassembled WGS sequence"/>
</dbReference>
<dbReference type="Gene3D" id="3.40.50.150">
    <property type="entry name" value="Vaccinia Virus protein VP39"/>
    <property type="match status" value="1"/>
</dbReference>
<keyword evidence="2" id="KW-1185">Reference proteome</keyword>
<dbReference type="PANTHER" id="PTHR43861:SF1">
    <property type="entry name" value="TRANS-ACONITATE 2-METHYLTRANSFERASE"/>
    <property type="match status" value="1"/>
</dbReference>
<sequence length="252" mass="28454">MYGQSADHYQRIACHYDDNWAHSPAYVQWMNHQIAQHLAVTPGDRVADIGAGTGLFLRSLAARTSATTPILCLDPCEAMLAQLPPDPRLQPVHANAEDLANGSLQLPYEKFDAILLKEVVHHVPDIPATVRGLADRLAPEGRLLVITLPRNLEYPLFDAALQRFASRQPHPEAIATAMRNAGLSVEETRHQFTVRVDAAYYRELVRRRWMSVLDTFSDAELAAGLEQMRRDHRGEQQLTFNDRFVFLLGRRI</sequence>
<evidence type="ECO:0008006" key="3">
    <source>
        <dbReference type="Google" id="ProtNLM"/>
    </source>
</evidence>
<organism evidence="1 2">
    <name type="scientific">Gandjariella thermophila</name>
    <dbReference type="NCBI Taxonomy" id="1931992"/>
    <lineage>
        <taxon>Bacteria</taxon>
        <taxon>Bacillati</taxon>
        <taxon>Actinomycetota</taxon>
        <taxon>Actinomycetes</taxon>
        <taxon>Pseudonocardiales</taxon>
        <taxon>Pseudonocardiaceae</taxon>
        <taxon>Gandjariella</taxon>
    </lineage>
</organism>
<dbReference type="EMBL" id="BJFL01000022">
    <property type="protein sequence ID" value="GDY32227.1"/>
    <property type="molecule type" value="Genomic_DNA"/>
</dbReference>
<dbReference type="InterPro" id="IPR029063">
    <property type="entry name" value="SAM-dependent_MTases_sf"/>
</dbReference>
<proteinExistence type="predicted"/>
<evidence type="ECO:0000313" key="2">
    <source>
        <dbReference type="Proteomes" id="UP000298860"/>
    </source>
</evidence>
<dbReference type="CDD" id="cd02440">
    <property type="entry name" value="AdoMet_MTases"/>
    <property type="match status" value="1"/>
</dbReference>
<accession>A0A4D4JE90</accession>
<name>A0A4D4JE90_9PSEU</name>
<dbReference type="PANTHER" id="PTHR43861">
    <property type="entry name" value="TRANS-ACONITATE 2-METHYLTRANSFERASE-RELATED"/>
    <property type="match status" value="1"/>
</dbReference>
<dbReference type="AlphaFoldDB" id="A0A4D4JE90"/>
<evidence type="ECO:0000313" key="1">
    <source>
        <dbReference type="EMBL" id="GDY32227.1"/>
    </source>
</evidence>
<protein>
    <recommendedName>
        <fullName evidence="3">Methyltransferase type 11 domain-containing protein</fullName>
    </recommendedName>
</protein>
<dbReference type="Pfam" id="PF13489">
    <property type="entry name" value="Methyltransf_23"/>
    <property type="match status" value="1"/>
</dbReference>
<gene>
    <name evidence="1" type="ORF">GTS_38600</name>
</gene>